<reference evidence="13" key="2">
    <citation type="submission" date="2021-04" db="EMBL/GenBank/DDBJ databases">
        <authorList>
            <person name="Gilroy R."/>
        </authorList>
    </citation>
    <scope>NUCLEOTIDE SEQUENCE</scope>
    <source>
        <strain evidence="13">Gambia15-2214</strain>
    </source>
</reference>
<feature type="domain" description="Glutamine amidotransferase" evidence="12">
    <location>
        <begin position="4"/>
        <end position="203"/>
    </location>
</feature>
<dbReference type="HAMAP" id="MF_00278">
    <property type="entry name" value="HisH"/>
    <property type="match status" value="1"/>
</dbReference>
<evidence type="ECO:0000256" key="7">
    <source>
        <dbReference type="ARBA" id="ARBA00023239"/>
    </source>
</evidence>
<comment type="subunit">
    <text evidence="2 10">Heterodimer of HisH and HisF.</text>
</comment>
<feature type="active site" description="Nucleophile" evidence="10 11">
    <location>
        <position position="79"/>
    </location>
</feature>
<evidence type="ECO:0000256" key="11">
    <source>
        <dbReference type="PIRSR" id="PIRSR000495-1"/>
    </source>
</evidence>
<sequence length="212" mass="23608">MTGIIDYNAGNIKSVARALDVLKVEYCISKSPNDLYQSERLIFPGVGDAQYAMGELRKSGFDVFLKEKARDGIPILGICLGSQIIFDYSEEGNTNCLGLIPGTIKHFTSIKNDFPLKVPHMGWNNLHYSSEKKSPLFEGIGDDSSFYFVHSYVIQPEDESVITAWADYGIKVPAAVAKKNILALQFHPEKSGDVGLHILENFVKLRKEDFLS</sequence>
<dbReference type="PIRSF" id="PIRSF000495">
    <property type="entry name" value="Amidotransf_hisH"/>
    <property type="match status" value="1"/>
</dbReference>
<evidence type="ECO:0000256" key="9">
    <source>
        <dbReference type="ARBA" id="ARBA00049534"/>
    </source>
</evidence>
<dbReference type="PROSITE" id="PS51273">
    <property type="entry name" value="GATASE_TYPE_1"/>
    <property type="match status" value="1"/>
</dbReference>
<feature type="active site" evidence="10 11">
    <location>
        <position position="187"/>
    </location>
</feature>
<keyword evidence="5 10" id="KW-0315">Glutamine amidotransferase</keyword>
<evidence type="ECO:0000313" key="13">
    <source>
        <dbReference type="EMBL" id="MBU3850593.1"/>
    </source>
</evidence>
<dbReference type="GO" id="GO:0000105">
    <property type="term" value="P:L-histidine biosynthetic process"/>
    <property type="evidence" value="ECO:0007669"/>
    <property type="project" value="UniProtKB-UniRule"/>
</dbReference>
<dbReference type="EC" id="3.5.1.2" evidence="10"/>
<keyword evidence="3 10" id="KW-0028">Amino-acid biosynthesis</keyword>
<dbReference type="PANTHER" id="PTHR42701:SF1">
    <property type="entry name" value="IMIDAZOLE GLYCEROL PHOSPHATE SYNTHASE SUBUNIT HISH"/>
    <property type="match status" value="1"/>
</dbReference>
<dbReference type="SUPFAM" id="SSF52317">
    <property type="entry name" value="Class I glutamine amidotransferase-like"/>
    <property type="match status" value="1"/>
</dbReference>
<reference evidence="13" key="1">
    <citation type="journal article" date="2021" name="PeerJ">
        <title>Extensive microbial diversity within the chicken gut microbiome revealed by metagenomics and culture.</title>
        <authorList>
            <person name="Gilroy R."/>
            <person name="Ravi A."/>
            <person name="Getino M."/>
            <person name="Pursley I."/>
            <person name="Horton D.L."/>
            <person name="Alikhan N.F."/>
            <person name="Baker D."/>
            <person name="Gharbi K."/>
            <person name="Hall N."/>
            <person name="Watson M."/>
            <person name="Adriaenssens E.M."/>
            <person name="Foster-Nyarko E."/>
            <person name="Jarju S."/>
            <person name="Secka A."/>
            <person name="Antonio M."/>
            <person name="Oren A."/>
            <person name="Chaudhuri R.R."/>
            <person name="La Ragione R."/>
            <person name="Hildebrand F."/>
            <person name="Pallen M.J."/>
        </authorList>
    </citation>
    <scope>NUCLEOTIDE SEQUENCE</scope>
    <source>
        <strain evidence="13">Gambia15-2214</strain>
    </source>
</reference>
<dbReference type="InterPro" id="IPR017926">
    <property type="entry name" value="GATASE"/>
</dbReference>
<dbReference type="AlphaFoldDB" id="A0A9E2P102"/>
<comment type="function">
    <text evidence="10">IGPS catalyzes the conversion of PRFAR and glutamine to IGP, AICAR and glutamate. The HisH subunit catalyzes the hydrolysis of glutamine to glutamate and ammonia as part of the synthesis of IGP and AICAR. The resulting ammonia molecule is channeled to the active site of HisF.</text>
</comment>
<organism evidence="13 14">
    <name type="scientific">Candidatus Treponema excrementipullorum</name>
    <dbReference type="NCBI Taxonomy" id="2838768"/>
    <lineage>
        <taxon>Bacteria</taxon>
        <taxon>Pseudomonadati</taxon>
        <taxon>Spirochaetota</taxon>
        <taxon>Spirochaetia</taxon>
        <taxon>Spirochaetales</taxon>
        <taxon>Treponemataceae</taxon>
        <taxon>Treponema</taxon>
    </lineage>
</organism>
<dbReference type="GO" id="GO:0005737">
    <property type="term" value="C:cytoplasm"/>
    <property type="evidence" value="ECO:0007669"/>
    <property type="project" value="UniProtKB-SubCell"/>
</dbReference>
<dbReference type="CDD" id="cd01748">
    <property type="entry name" value="GATase1_IGP_Synthase"/>
    <property type="match status" value="1"/>
</dbReference>
<dbReference type="Proteomes" id="UP000823914">
    <property type="component" value="Unassembled WGS sequence"/>
</dbReference>
<protein>
    <recommendedName>
        <fullName evidence="10">Imidazole glycerol phosphate synthase subunit HisH</fullName>
        <ecNumber evidence="10">4.3.2.10</ecNumber>
    </recommendedName>
    <alternativeName>
        <fullName evidence="10">IGP synthase glutaminase subunit</fullName>
        <ecNumber evidence="10">3.5.1.2</ecNumber>
    </alternativeName>
    <alternativeName>
        <fullName evidence="10">IGP synthase subunit HisH</fullName>
    </alternativeName>
    <alternativeName>
        <fullName evidence="10">ImGP synthase subunit HisH</fullName>
        <shortName evidence="10">IGPS subunit HisH</shortName>
    </alternativeName>
</protein>
<dbReference type="PANTHER" id="PTHR42701">
    <property type="entry name" value="IMIDAZOLE GLYCEROL PHOSPHATE SYNTHASE SUBUNIT HISH"/>
    <property type="match status" value="1"/>
</dbReference>
<dbReference type="GO" id="GO:0004359">
    <property type="term" value="F:glutaminase activity"/>
    <property type="evidence" value="ECO:0007669"/>
    <property type="project" value="UniProtKB-EC"/>
</dbReference>
<keyword evidence="6 10" id="KW-0368">Histidine biosynthesis</keyword>
<evidence type="ECO:0000256" key="6">
    <source>
        <dbReference type="ARBA" id="ARBA00023102"/>
    </source>
</evidence>
<accession>A0A9E2P102</accession>
<comment type="subcellular location">
    <subcellularLocation>
        <location evidence="10">Cytoplasm</location>
    </subcellularLocation>
</comment>
<evidence type="ECO:0000313" key="14">
    <source>
        <dbReference type="Proteomes" id="UP000823914"/>
    </source>
</evidence>
<keyword evidence="4 10" id="KW-0378">Hydrolase</keyword>
<proteinExistence type="inferred from homology"/>
<keyword evidence="7 10" id="KW-0456">Lyase</keyword>
<comment type="caution">
    <text evidence="13">The sequence shown here is derived from an EMBL/GenBank/DDBJ whole genome shotgun (WGS) entry which is preliminary data.</text>
</comment>
<evidence type="ECO:0000256" key="10">
    <source>
        <dbReference type="HAMAP-Rule" id="MF_00278"/>
    </source>
</evidence>
<evidence type="ECO:0000256" key="5">
    <source>
        <dbReference type="ARBA" id="ARBA00022962"/>
    </source>
</evidence>
<keyword evidence="10" id="KW-0963">Cytoplasm</keyword>
<evidence type="ECO:0000256" key="3">
    <source>
        <dbReference type="ARBA" id="ARBA00022605"/>
    </source>
</evidence>
<dbReference type="NCBIfam" id="TIGR01855">
    <property type="entry name" value="IMP_synth_hisH"/>
    <property type="match status" value="1"/>
</dbReference>
<dbReference type="Pfam" id="PF00117">
    <property type="entry name" value="GATase"/>
    <property type="match status" value="1"/>
</dbReference>
<name>A0A9E2P102_9SPIR</name>
<dbReference type="GO" id="GO:0016829">
    <property type="term" value="F:lyase activity"/>
    <property type="evidence" value="ECO:0007669"/>
    <property type="project" value="UniProtKB-KW"/>
</dbReference>
<dbReference type="InterPro" id="IPR029062">
    <property type="entry name" value="Class_I_gatase-like"/>
</dbReference>
<dbReference type="EMBL" id="JAHLFV010000197">
    <property type="protein sequence ID" value="MBU3850593.1"/>
    <property type="molecule type" value="Genomic_DNA"/>
</dbReference>
<dbReference type="EC" id="4.3.2.10" evidence="10"/>
<evidence type="ECO:0000256" key="4">
    <source>
        <dbReference type="ARBA" id="ARBA00022801"/>
    </source>
</evidence>
<dbReference type="InterPro" id="IPR010139">
    <property type="entry name" value="Imidazole-glycPsynth_HisH"/>
</dbReference>
<gene>
    <name evidence="10 13" type="primary">hisH</name>
    <name evidence="13" type="ORF">IAA16_08510</name>
</gene>
<dbReference type="GO" id="GO:0000107">
    <property type="term" value="F:imidazoleglycerol-phosphate synthase activity"/>
    <property type="evidence" value="ECO:0007669"/>
    <property type="project" value="UniProtKB-UniRule"/>
</dbReference>
<evidence type="ECO:0000256" key="8">
    <source>
        <dbReference type="ARBA" id="ARBA00047838"/>
    </source>
</evidence>
<evidence type="ECO:0000259" key="12">
    <source>
        <dbReference type="Pfam" id="PF00117"/>
    </source>
</evidence>
<dbReference type="Gene3D" id="3.40.50.880">
    <property type="match status" value="1"/>
</dbReference>
<comment type="catalytic activity">
    <reaction evidence="8 10">
        <text>5-[(5-phospho-1-deoxy-D-ribulos-1-ylimino)methylamino]-1-(5-phospho-beta-D-ribosyl)imidazole-4-carboxamide + L-glutamine = D-erythro-1-(imidazol-4-yl)glycerol 3-phosphate + 5-amino-1-(5-phospho-beta-D-ribosyl)imidazole-4-carboxamide + L-glutamate + H(+)</text>
        <dbReference type="Rhea" id="RHEA:24793"/>
        <dbReference type="ChEBI" id="CHEBI:15378"/>
        <dbReference type="ChEBI" id="CHEBI:29985"/>
        <dbReference type="ChEBI" id="CHEBI:58278"/>
        <dbReference type="ChEBI" id="CHEBI:58359"/>
        <dbReference type="ChEBI" id="CHEBI:58475"/>
        <dbReference type="ChEBI" id="CHEBI:58525"/>
        <dbReference type="EC" id="4.3.2.10"/>
    </reaction>
</comment>
<evidence type="ECO:0000256" key="2">
    <source>
        <dbReference type="ARBA" id="ARBA00011152"/>
    </source>
</evidence>
<comment type="pathway">
    <text evidence="1 10">Amino-acid biosynthesis; L-histidine biosynthesis; L-histidine from 5-phospho-alpha-D-ribose 1-diphosphate: step 5/9.</text>
</comment>
<evidence type="ECO:0000256" key="1">
    <source>
        <dbReference type="ARBA" id="ARBA00005091"/>
    </source>
</evidence>
<comment type="catalytic activity">
    <reaction evidence="9 10">
        <text>L-glutamine + H2O = L-glutamate + NH4(+)</text>
        <dbReference type="Rhea" id="RHEA:15889"/>
        <dbReference type="ChEBI" id="CHEBI:15377"/>
        <dbReference type="ChEBI" id="CHEBI:28938"/>
        <dbReference type="ChEBI" id="CHEBI:29985"/>
        <dbReference type="ChEBI" id="CHEBI:58359"/>
        <dbReference type="EC" id="3.5.1.2"/>
    </reaction>
</comment>
<feature type="active site" evidence="10 11">
    <location>
        <position position="189"/>
    </location>
</feature>